<dbReference type="InterPro" id="IPR011042">
    <property type="entry name" value="6-blade_b-propeller_TolB-like"/>
</dbReference>
<dbReference type="FunFam" id="2.10.25.10:FF:000009">
    <property type="entry name" value="Low-density lipoprotein receptor isoform 1"/>
    <property type="match status" value="2"/>
</dbReference>
<dbReference type="SUPFAM" id="SSF63825">
    <property type="entry name" value="YWTD domain"/>
    <property type="match status" value="4"/>
</dbReference>
<feature type="disulfide bond" evidence="13">
    <location>
        <begin position="1413"/>
        <end position="1428"/>
    </location>
</feature>
<dbReference type="InterPro" id="IPR036055">
    <property type="entry name" value="LDL_receptor-like_sf"/>
</dbReference>
<dbReference type="Gene3D" id="4.10.400.10">
    <property type="entry name" value="Low-density Lipoprotein Receptor"/>
    <property type="match status" value="12"/>
</dbReference>
<feature type="disulfide bond" evidence="13">
    <location>
        <begin position="1323"/>
        <end position="1338"/>
    </location>
</feature>
<keyword evidence="11" id="KW-0325">Glycoprotein</keyword>
<dbReference type="CDD" id="cd00054">
    <property type="entry name" value="EGF_CA"/>
    <property type="match status" value="2"/>
</dbReference>
<feature type="repeat" description="LDL-receptor class B" evidence="14">
    <location>
        <begin position="680"/>
        <end position="722"/>
    </location>
</feature>
<dbReference type="GO" id="GO:0005509">
    <property type="term" value="F:calcium ion binding"/>
    <property type="evidence" value="ECO:0007669"/>
    <property type="project" value="InterPro"/>
</dbReference>
<dbReference type="InterPro" id="IPR001251">
    <property type="entry name" value="CRAL-TRIO_dom"/>
</dbReference>
<dbReference type="Proteomes" id="UP000663879">
    <property type="component" value="Unassembled WGS sequence"/>
</dbReference>
<feature type="disulfide bond" evidence="13">
    <location>
        <begin position="1374"/>
        <end position="1389"/>
    </location>
</feature>
<dbReference type="InterPro" id="IPR051221">
    <property type="entry name" value="LDLR-related"/>
</dbReference>
<evidence type="ECO:0000256" key="3">
    <source>
        <dbReference type="ARBA" id="ARBA00022583"/>
    </source>
</evidence>
<feature type="disulfide bond" evidence="13">
    <location>
        <begin position="359"/>
        <end position="374"/>
    </location>
</feature>
<gene>
    <name evidence="17" type="ORF">OXX778_LOCUS13450</name>
</gene>
<dbReference type="InterPro" id="IPR000742">
    <property type="entry name" value="EGF"/>
</dbReference>
<dbReference type="InterPro" id="IPR000033">
    <property type="entry name" value="LDLR_classB_rpt"/>
</dbReference>
<feature type="disulfide bond" evidence="13">
    <location>
        <begin position="347"/>
        <end position="365"/>
    </location>
</feature>
<evidence type="ECO:0000259" key="16">
    <source>
        <dbReference type="PROSITE" id="PS50191"/>
    </source>
</evidence>
<dbReference type="SMART" id="SM00192">
    <property type="entry name" value="LDLa"/>
    <property type="match status" value="12"/>
</dbReference>
<dbReference type="PROSITE" id="PS50026">
    <property type="entry name" value="EGF_3"/>
    <property type="match status" value="1"/>
</dbReference>
<keyword evidence="8" id="KW-0472">Membrane</keyword>
<evidence type="ECO:0000256" key="9">
    <source>
        <dbReference type="ARBA" id="ARBA00023157"/>
    </source>
</evidence>
<dbReference type="CDD" id="cd00112">
    <property type="entry name" value="LDLa"/>
    <property type="match status" value="12"/>
</dbReference>
<feature type="disulfide bond" evidence="13">
    <location>
        <begin position="1162"/>
        <end position="1177"/>
    </location>
</feature>
<evidence type="ECO:0000259" key="15">
    <source>
        <dbReference type="PROSITE" id="PS50026"/>
    </source>
</evidence>
<dbReference type="GO" id="GO:0016324">
    <property type="term" value="C:apical plasma membrane"/>
    <property type="evidence" value="ECO:0007669"/>
    <property type="project" value="TreeGrafter"/>
</dbReference>
<feature type="domain" description="EGF-like" evidence="15">
    <location>
        <begin position="456"/>
        <end position="494"/>
    </location>
</feature>
<reference evidence="17" key="1">
    <citation type="submission" date="2021-02" db="EMBL/GenBank/DDBJ databases">
        <authorList>
            <person name="Nowell W R."/>
        </authorList>
    </citation>
    <scope>NUCLEOTIDE SEQUENCE</scope>
    <source>
        <strain evidence="17">Ploen Becks lab</strain>
    </source>
</reference>
<protein>
    <submittedName>
        <fullName evidence="17">Uncharacterized protein</fullName>
    </submittedName>
</protein>
<evidence type="ECO:0000256" key="7">
    <source>
        <dbReference type="ARBA" id="ARBA00022989"/>
    </source>
</evidence>
<dbReference type="Pfam" id="PF00058">
    <property type="entry name" value="Ldl_recept_b"/>
    <property type="match status" value="3"/>
</dbReference>
<evidence type="ECO:0000256" key="8">
    <source>
        <dbReference type="ARBA" id="ARBA00023136"/>
    </source>
</evidence>
<feature type="repeat" description="LDL-receptor class B" evidence="14">
    <location>
        <begin position="1646"/>
        <end position="1688"/>
    </location>
</feature>
<dbReference type="Gene3D" id="3.40.525.10">
    <property type="entry name" value="CRAL-TRIO lipid binding domain"/>
    <property type="match status" value="1"/>
</dbReference>
<dbReference type="PANTHER" id="PTHR22722">
    <property type="entry name" value="LOW-DENSITY LIPOPROTEIN RECEPTOR-RELATED PROTEIN 2-RELATED"/>
    <property type="match status" value="1"/>
</dbReference>
<evidence type="ECO:0000256" key="12">
    <source>
        <dbReference type="PROSITE-ProRule" id="PRU00076"/>
    </source>
</evidence>
<feature type="disulfide bond" evidence="13">
    <location>
        <begin position="1150"/>
        <end position="1168"/>
    </location>
</feature>
<evidence type="ECO:0000256" key="10">
    <source>
        <dbReference type="ARBA" id="ARBA00023170"/>
    </source>
</evidence>
<dbReference type="InterPro" id="IPR009030">
    <property type="entry name" value="Growth_fac_rcpt_cys_sf"/>
</dbReference>
<keyword evidence="2 12" id="KW-0245">EGF-like domain</keyword>
<dbReference type="InterPro" id="IPR000152">
    <property type="entry name" value="EGF-type_Asp/Asn_hydroxyl_site"/>
</dbReference>
<dbReference type="InterPro" id="IPR036865">
    <property type="entry name" value="CRAL-TRIO_dom_sf"/>
</dbReference>
<keyword evidence="7" id="KW-1133">Transmembrane helix</keyword>
<dbReference type="GO" id="GO:0042562">
    <property type="term" value="F:hormone binding"/>
    <property type="evidence" value="ECO:0007669"/>
    <property type="project" value="TreeGrafter"/>
</dbReference>
<feature type="domain" description="CRAL-TRIO" evidence="16">
    <location>
        <begin position="87"/>
        <end position="243"/>
    </location>
</feature>
<evidence type="ECO:0000256" key="2">
    <source>
        <dbReference type="ARBA" id="ARBA00022536"/>
    </source>
</evidence>
<evidence type="ECO:0000256" key="5">
    <source>
        <dbReference type="ARBA" id="ARBA00022729"/>
    </source>
</evidence>
<dbReference type="SMART" id="SM00135">
    <property type="entry name" value="LY"/>
    <property type="match status" value="17"/>
</dbReference>
<dbReference type="PROSITE" id="PS00010">
    <property type="entry name" value="ASX_HYDROXYL"/>
    <property type="match status" value="1"/>
</dbReference>
<feature type="disulfide bond" evidence="13">
    <location>
        <begin position="1283"/>
        <end position="1298"/>
    </location>
</feature>
<feature type="disulfide bond" evidence="13">
    <location>
        <begin position="1229"/>
        <end position="1247"/>
    </location>
</feature>
<dbReference type="FunFam" id="2.120.10.30:FF:000241">
    <property type="entry name" value="Low-density lipoprotein receptor-related protein 6"/>
    <property type="match status" value="2"/>
</dbReference>
<dbReference type="Gene3D" id="2.120.10.30">
    <property type="entry name" value="TolB, C-terminal domain"/>
    <property type="match status" value="4"/>
</dbReference>
<organism evidence="17 18">
    <name type="scientific">Brachionus calyciflorus</name>
    <dbReference type="NCBI Taxonomy" id="104777"/>
    <lineage>
        <taxon>Eukaryota</taxon>
        <taxon>Metazoa</taxon>
        <taxon>Spiralia</taxon>
        <taxon>Gnathifera</taxon>
        <taxon>Rotifera</taxon>
        <taxon>Eurotatoria</taxon>
        <taxon>Monogononta</taxon>
        <taxon>Pseudotrocha</taxon>
        <taxon>Ploima</taxon>
        <taxon>Brachionidae</taxon>
        <taxon>Brachionus</taxon>
    </lineage>
</organism>
<dbReference type="InterPro" id="IPR023415">
    <property type="entry name" value="LDLR_class-A_CS"/>
</dbReference>
<dbReference type="InterPro" id="IPR018097">
    <property type="entry name" value="EGF_Ca-bd_CS"/>
</dbReference>
<dbReference type="PROSITE" id="PS50191">
    <property type="entry name" value="CRAL_TRIO"/>
    <property type="match status" value="1"/>
</dbReference>
<evidence type="ECO:0000256" key="13">
    <source>
        <dbReference type="PROSITE-ProRule" id="PRU00124"/>
    </source>
</evidence>
<comment type="caution">
    <text evidence="17">The sequence shown here is derived from an EMBL/GenBank/DDBJ whole genome shotgun (WGS) entry which is preliminary data.</text>
</comment>
<keyword evidence="5" id="KW-0732">Signal</keyword>
<dbReference type="PANTHER" id="PTHR22722:SF14">
    <property type="entry name" value="MEGALIN, ISOFORM A"/>
    <property type="match status" value="1"/>
</dbReference>
<dbReference type="CDD" id="cd00170">
    <property type="entry name" value="SEC14"/>
    <property type="match status" value="1"/>
</dbReference>
<keyword evidence="9 12" id="KW-1015">Disulfide bond</keyword>
<dbReference type="GO" id="GO:0043235">
    <property type="term" value="C:receptor complex"/>
    <property type="evidence" value="ECO:0007669"/>
    <property type="project" value="TreeGrafter"/>
</dbReference>
<evidence type="ECO:0000256" key="6">
    <source>
        <dbReference type="ARBA" id="ARBA00022737"/>
    </source>
</evidence>
<dbReference type="SUPFAM" id="SSF52087">
    <property type="entry name" value="CRAL/TRIO domain"/>
    <property type="match status" value="1"/>
</dbReference>
<sequence>MNIEKPVVPEEDLVTIQKGFLEKFKDKISTEIYKPKDIERIKKDTKWVKAFHKHSIGDIDKAVNMIDEVLIWRKEFGANELLTPGRLPFNEKFLEMGALFKRHKDRNGLSILNFQVKTHVKGRYPHDELCRFVAYFLEKEYRFNVDDPIILLFDMSDAGYSNMDIEFTKFLVFCLKTYYPGLIQYVIIFDMPLILNAIWKIVKALLPAKAVELVKFVDKKSIKQFVDDENIFVHMGGKDSYCYNSKDVEYKEVGELNVMPIGFWPCNNGIQCINSTLKCNNIIDCEDGSDEGTFCNTTCTIGEFKCQTGNECIRMELVCDHDKDCTDGSDEHSNCSYPICGFGRFTCANKRCISDKFVCDGDNDCLDNSDEKFCATKHCPPNQLACNTTGKCIDIQKYCNGISDCPDGSDEGQTCSSSRCTSLSCTYACRPTPRGGICYCPQGQMINPANNRTCIDVDECEMWDECDQLCINRNNSYSCQCKTNYTLQPNGHCKHQTSDTAKIIFSIGSKIFETDQNAQNFRTILNNNDVDISSFDYNYEKNLFYLADDKNNKIYKATLSSLGQFEITTLIFENILGPFQISVDWITNNIYVLQKSLSRIDVYTSDGKNTTNLVSNLLYPTSIALDPTEGLLFVTDSGVYYDKNKGARIEKLLMDGRNRQIIVQDKLLEPIAITVDLIKKRLFWIDRKYDHLETSDYNGLKRFIIASGSQNLPHSVSIDIFESTIFFADYTKLAIMKLTRHAITTDSNVTYHYKTSEKPHFVKVYHETKQIKISNPCENNSTNKCQHFCLLSHSLNSVNSFRCKCNTGYQLRNDLKTCERITSSLYASQGSYLRSLSLVSESTEARHPLIMPHNGHIRIFDTDFKNNKTFFYNTYRRAIYESNDLNEIKILIPDNLWNVENMAYDWVSNNLYYINNDELITVKINEPKKRRVILRKSQLKGLAIDPNSGFIFYSSTIRPAKIFRAFLDGLNETLIIQRGLSLPFSLALDLEQKRLYWSDSHMSKIQYSDYNGNNVQTILQSALYVPFSIQIYKYNLYFVDLRHSNIYRMSKLFSATPYLFRSNLKDLFQIRIQANDSQKILDNHPCMRQNGDCSDFCFSVPSIDPQYKLSRHCGCPFGFKLDSNNLNCVVNPLEKDDSLNMCQAPYFFKCSNDRCIPRSNLCDGINDCLDMSDELNCPVIYCTNEQFKCRNGTCIDLRKKCDGVLDCDDFSDEMNCPFVNCDSKYYFKCNNGSCIPLSWKCDSDNDCGDASDEANCSAGQCDPITQFECHGQNGRCIEKSLVCNGRNDCSNNYDEENCPEVQCQPGQFKCLLDNICINATKKCDGLYDCPSRTDEQDCRFNPIRTTCHEDEFSCGTSGSTFTRRATCIPKYWVCDGHVDCDNGQDEASCPTIECPQDYYKCNNSKCIPNSWRCDNEDDCGDNTDEKNCPGKSTQCRPDQFKCAGSMDVCVNYTQLCDNVVQCPDGSDEGAFCGRDDCSIQNGGCSHFCHQAPIGSMCFCPLGYQTTNSSNYKRCEDINECEFETACNQRCSNYRGGYYCACETGYYTTDSRSCKAATRNYAKVYATNGQNIIISNLEGTVLRTIRKPRLMRSITAFDFHNRTGRIFWADKITKSIYSSYENGTNVIRLVSSGTTLVEAIAVDWIGSNIYWADYGLQQIEVAKLDGSRRRIFFNANVTNPRGLVLDPRLKHRYIFWSDWGKNPCIERANLDGSNRTVIISSKLYWPNGLAIDLIRERLYFADAHLDYIESCDYYGNKRVQIISNDLSLHHPHSLSFFEHHIFWVDRGHSQLIKLDRFNPKNKTILSQVSSQALTVKVVHEFLQPNEDNPCSRSNCEHICLLSKNQQGFSCECQIGYVKDSRNPNRCNIDESEFLIILNKNIIGGLRISLNDTIQPETSSIVSTLDDDTDSDISVLEKDLSFLWDRMVTINDITQGYDFTYSYKDQLIYWLEHDWLKSSVEINKIKFAEHDWLKSSVEINKIKFDGEDRGVLSMDKNELFGYPYCLELDPVSRNIFVGNIQESKIEAVNVDNFHKTVIFTGSQNELGVGEPISITLNSMDSEIYWIDNGFDSVPRKIGAVKMDGSSSRIILKQDLINPLVLIYHQNGRRIYWSDSGRKKIESISISNSEDRQIV</sequence>
<dbReference type="Pfam" id="PF00650">
    <property type="entry name" value="CRAL_TRIO"/>
    <property type="match status" value="1"/>
</dbReference>
<feature type="repeat" description="LDL-receptor class B" evidence="14">
    <location>
        <begin position="2106"/>
        <end position="2132"/>
    </location>
</feature>
<dbReference type="EMBL" id="CAJNOC010002586">
    <property type="protein sequence ID" value="CAF0941452.1"/>
    <property type="molecule type" value="Genomic_DNA"/>
</dbReference>
<dbReference type="PRINTS" id="PR00261">
    <property type="entry name" value="LDLRECEPTOR"/>
</dbReference>
<dbReference type="SMART" id="SM00179">
    <property type="entry name" value="EGF_CA"/>
    <property type="match status" value="4"/>
</dbReference>
<dbReference type="OrthoDB" id="21182at2759"/>
<keyword evidence="10" id="KW-0675">Receptor</keyword>
<dbReference type="PROSITE" id="PS50068">
    <property type="entry name" value="LDLRA_2"/>
    <property type="match status" value="12"/>
</dbReference>
<feature type="non-terminal residue" evidence="17">
    <location>
        <position position="1"/>
    </location>
</feature>
<feature type="repeat" description="LDL-receptor class B" evidence="14">
    <location>
        <begin position="1691"/>
        <end position="1734"/>
    </location>
</feature>
<feature type="disulfide bond" evidence="13">
    <location>
        <begin position="340"/>
        <end position="352"/>
    </location>
</feature>
<name>A0A814CKP4_9BILA</name>
<evidence type="ECO:0000313" key="17">
    <source>
        <dbReference type="EMBL" id="CAF0941452.1"/>
    </source>
</evidence>
<keyword evidence="4" id="KW-0812">Transmembrane</keyword>
<evidence type="ECO:0000256" key="14">
    <source>
        <dbReference type="PROSITE-ProRule" id="PRU00461"/>
    </source>
</evidence>
<accession>A0A814CKP4</accession>
<dbReference type="InterPro" id="IPR001881">
    <property type="entry name" value="EGF-like_Ca-bd_dom"/>
</dbReference>
<feature type="disulfide bond" evidence="13">
    <location>
        <begin position="1394"/>
        <end position="1406"/>
    </location>
</feature>
<feature type="repeat" description="LDL-receptor class B" evidence="14">
    <location>
        <begin position="1603"/>
        <end position="1645"/>
    </location>
</feature>
<keyword evidence="3" id="KW-0254">Endocytosis</keyword>
<evidence type="ECO:0000256" key="11">
    <source>
        <dbReference type="ARBA" id="ARBA00023180"/>
    </source>
</evidence>
<feature type="disulfide bond" evidence="13">
    <location>
        <begin position="1401"/>
        <end position="1419"/>
    </location>
</feature>
<feature type="disulfide bond" evidence="13">
    <location>
        <begin position="1241"/>
        <end position="1256"/>
    </location>
</feature>
<dbReference type="SUPFAM" id="SSF57196">
    <property type="entry name" value="EGF/Laminin"/>
    <property type="match status" value="1"/>
</dbReference>
<feature type="repeat" description="LDL-receptor class B" evidence="14">
    <location>
        <begin position="2059"/>
        <end position="2105"/>
    </location>
</feature>
<feature type="disulfide bond" evidence="13">
    <location>
        <begin position="1189"/>
        <end position="1207"/>
    </location>
</feature>
<comment type="caution">
    <text evidence="12">Lacks conserved residue(s) required for the propagation of feature annotation.</text>
</comment>
<feature type="disulfide bond" evidence="13">
    <location>
        <begin position="1182"/>
        <end position="1194"/>
    </location>
</feature>
<evidence type="ECO:0000313" key="18">
    <source>
        <dbReference type="Proteomes" id="UP000663879"/>
    </source>
</evidence>
<evidence type="ECO:0000256" key="1">
    <source>
        <dbReference type="ARBA" id="ARBA00004479"/>
    </source>
</evidence>
<proteinExistence type="predicted"/>
<dbReference type="PROSITE" id="PS01209">
    <property type="entry name" value="LDLRA_1"/>
    <property type="match status" value="5"/>
</dbReference>
<dbReference type="PROSITE" id="PS01186">
    <property type="entry name" value="EGF_2"/>
    <property type="match status" value="1"/>
</dbReference>
<dbReference type="SUPFAM" id="SSF57424">
    <property type="entry name" value="LDL receptor-like module"/>
    <property type="match status" value="12"/>
</dbReference>
<dbReference type="PROSITE" id="PS01187">
    <property type="entry name" value="EGF_CA"/>
    <property type="match status" value="2"/>
</dbReference>
<dbReference type="GO" id="GO:0006898">
    <property type="term" value="P:receptor-mediated endocytosis"/>
    <property type="evidence" value="ECO:0007669"/>
    <property type="project" value="TreeGrafter"/>
</dbReference>
<feature type="disulfide bond" evidence="13">
    <location>
        <begin position="1201"/>
        <end position="1216"/>
    </location>
</feature>
<feature type="disulfide bond" evidence="12">
    <location>
        <begin position="460"/>
        <end position="470"/>
    </location>
</feature>
<feature type="non-terminal residue" evidence="17">
    <location>
        <position position="2132"/>
    </location>
</feature>
<keyword evidence="6" id="KW-0677">Repeat</keyword>
<dbReference type="PROSITE" id="PS51120">
    <property type="entry name" value="LDLRB"/>
    <property type="match status" value="7"/>
</dbReference>
<comment type="subcellular location">
    <subcellularLocation>
        <location evidence="1">Membrane</location>
        <topology evidence="1">Single-pass type I membrane protein</topology>
    </subcellularLocation>
</comment>
<dbReference type="InterPro" id="IPR002172">
    <property type="entry name" value="LDrepeatLR_classA_rpt"/>
</dbReference>
<dbReference type="SMART" id="SM00181">
    <property type="entry name" value="EGF"/>
    <property type="match status" value="7"/>
</dbReference>
<evidence type="ECO:0000256" key="4">
    <source>
        <dbReference type="ARBA" id="ARBA00022692"/>
    </source>
</evidence>
<feature type="repeat" description="LDL-receptor class B" evidence="14">
    <location>
        <begin position="993"/>
        <end position="1035"/>
    </location>
</feature>
<dbReference type="SUPFAM" id="SSF57184">
    <property type="entry name" value="Growth factor receptor domain"/>
    <property type="match status" value="2"/>
</dbReference>
<dbReference type="Gene3D" id="2.10.25.10">
    <property type="entry name" value="Laminin"/>
    <property type="match status" value="3"/>
</dbReference>
<dbReference type="SMART" id="SM00516">
    <property type="entry name" value="SEC14"/>
    <property type="match status" value="1"/>
</dbReference>
<keyword evidence="18" id="KW-1185">Reference proteome</keyword>
<dbReference type="Pfam" id="PF00057">
    <property type="entry name" value="Ldl_recept_a"/>
    <property type="match status" value="11"/>
</dbReference>